<dbReference type="KEGG" id="clt:CM240_3223"/>
<dbReference type="AlphaFoldDB" id="W6SKF3"/>
<reference evidence="1 2" key="1">
    <citation type="submission" date="2013-11" db="EMBL/GenBank/DDBJ databases">
        <title>Complete genome sequence of Clostridum sp. M2/40.</title>
        <authorList>
            <person name="Wibberg D."/>
            <person name="Puehler A."/>
            <person name="Schlueter A."/>
        </authorList>
    </citation>
    <scope>NUCLEOTIDE SEQUENCE [LARGE SCALE GENOMIC DNA]</scope>
    <source>
        <strain evidence="2">M2/40</strain>
    </source>
</reference>
<dbReference type="PATRIC" id="fig|1216932.3.peg.3196"/>
<sequence length="85" mass="10150">MNRIAKTVEMVAWFDDKGKINPVKFRVEEDEDTKVIKINRVLNREYERIAGNPMWKFTCSSIIDGIESNYNLKYDLMNCKWLLFL</sequence>
<dbReference type="OrthoDB" id="1707431at2"/>
<organism evidence="1 2">
    <name type="scientific">Clostridium bornimense</name>
    <dbReference type="NCBI Taxonomy" id="1216932"/>
    <lineage>
        <taxon>Bacteria</taxon>
        <taxon>Bacillati</taxon>
        <taxon>Bacillota</taxon>
        <taxon>Clostridia</taxon>
        <taxon>Eubacteriales</taxon>
        <taxon>Clostridiaceae</taxon>
        <taxon>Clostridium</taxon>
    </lineage>
</organism>
<accession>W6SKF3</accession>
<evidence type="ECO:0000313" key="1">
    <source>
        <dbReference type="EMBL" id="CDM70340.1"/>
    </source>
</evidence>
<dbReference type="HOGENOM" id="CLU_173877_0_0_9"/>
<dbReference type="EMBL" id="HG917869">
    <property type="protein sequence ID" value="CDM70340.1"/>
    <property type="molecule type" value="Genomic_DNA"/>
</dbReference>
<gene>
    <name evidence="1" type="ORF">CM240_3223</name>
</gene>
<evidence type="ECO:0000313" key="2">
    <source>
        <dbReference type="Proteomes" id="UP000019426"/>
    </source>
</evidence>
<dbReference type="Proteomes" id="UP000019426">
    <property type="component" value="Chromosome M2/40_rep2"/>
</dbReference>
<proteinExistence type="predicted"/>
<dbReference type="RefSeq" id="WP_044040507.1">
    <property type="nucleotide sequence ID" value="NZ_HG917869.1"/>
</dbReference>
<keyword evidence="2" id="KW-1185">Reference proteome</keyword>
<protein>
    <submittedName>
        <fullName evidence="1">Uncharacterized protein</fullName>
    </submittedName>
</protein>
<dbReference type="eggNOG" id="ENOG5032Y4P">
    <property type="taxonomic scope" value="Bacteria"/>
</dbReference>
<dbReference type="STRING" id="1216932.CM240_3223"/>
<name>W6SKF3_9CLOT</name>